<dbReference type="SUPFAM" id="SSF53474">
    <property type="entry name" value="alpha/beta-Hydrolases"/>
    <property type="match status" value="1"/>
</dbReference>
<dbReference type="InterPro" id="IPR029058">
    <property type="entry name" value="AB_hydrolase_fold"/>
</dbReference>
<organism evidence="3 4">
    <name type="scientific">Candidatus Nomurabacteria bacterium RIFCSPLOWO2_01_FULL_33_17</name>
    <dbReference type="NCBI Taxonomy" id="1801764"/>
    <lineage>
        <taxon>Bacteria</taxon>
        <taxon>Candidatus Nomuraibacteriota</taxon>
    </lineage>
</organism>
<reference evidence="3 4" key="1">
    <citation type="journal article" date="2016" name="Nat. Commun.">
        <title>Thousands of microbial genomes shed light on interconnected biogeochemical processes in an aquifer system.</title>
        <authorList>
            <person name="Anantharaman K."/>
            <person name="Brown C.T."/>
            <person name="Hug L.A."/>
            <person name="Sharon I."/>
            <person name="Castelle C.J."/>
            <person name="Probst A.J."/>
            <person name="Thomas B.C."/>
            <person name="Singh A."/>
            <person name="Wilkins M.J."/>
            <person name="Karaoz U."/>
            <person name="Brodie E.L."/>
            <person name="Williams K.H."/>
            <person name="Hubbard S.S."/>
            <person name="Banfield J.F."/>
        </authorList>
    </citation>
    <scope>NUCLEOTIDE SEQUENCE [LARGE SCALE GENOMIC DNA]</scope>
</reference>
<sequence>MDWGGFQAQDNIQQIINVFYKNNYTVVSFDATNSIGESGGKYEDATLGKHYEDLVDVINWSKKQEWFIKNFILAGHSMGGYAVLRYAEEFPDEVKAVFPYAPVISGELSIEAHKKFESEKFKIWEETGWQTRISKSKPGLEKKLPFSHIVERLKHDLRLKAENLNMPVFIIVGEKDESCPPNHQKIFYDLIPKDTKKELYIVKGAPHTIRETEQVRELLNSLDSWLKKL</sequence>
<dbReference type="Gene3D" id="3.40.50.1820">
    <property type="entry name" value="alpha/beta hydrolase"/>
    <property type="match status" value="1"/>
</dbReference>
<dbReference type="GO" id="GO:0008236">
    <property type="term" value="F:serine-type peptidase activity"/>
    <property type="evidence" value="ECO:0007669"/>
    <property type="project" value="InterPro"/>
</dbReference>
<keyword evidence="1" id="KW-0378">Hydrolase</keyword>
<evidence type="ECO:0000259" key="2">
    <source>
        <dbReference type="Pfam" id="PF12146"/>
    </source>
</evidence>
<dbReference type="PANTHER" id="PTHR16138">
    <property type="entry name" value="MYCOPHENOLIC ACID ACYL-GLUCURONIDE ESTERASE, MITOCHONDRIAL"/>
    <property type="match status" value="1"/>
</dbReference>
<name>A0A1F6WQR4_9BACT</name>
<evidence type="ECO:0000313" key="3">
    <source>
        <dbReference type="EMBL" id="OGI84207.1"/>
    </source>
</evidence>
<comment type="caution">
    <text evidence="3">The sequence shown here is derived from an EMBL/GenBank/DDBJ whole genome shotgun (WGS) entry which is preliminary data.</text>
</comment>
<dbReference type="InterPro" id="IPR052382">
    <property type="entry name" value="ABHD10_acyl-thioesterase"/>
</dbReference>
<protein>
    <recommendedName>
        <fullName evidence="2">Serine aminopeptidase S33 domain-containing protein</fullName>
    </recommendedName>
</protein>
<accession>A0A1F6WQR4</accession>
<dbReference type="STRING" id="1801764.A2903_00660"/>
<dbReference type="EMBL" id="MFUO01000006">
    <property type="protein sequence ID" value="OGI84207.1"/>
    <property type="molecule type" value="Genomic_DNA"/>
</dbReference>
<dbReference type="GO" id="GO:0004553">
    <property type="term" value="F:hydrolase activity, hydrolyzing O-glycosyl compounds"/>
    <property type="evidence" value="ECO:0007669"/>
    <property type="project" value="TreeGrafter"/>
</dbReference>
<dbReference type="Pfam" id="PF12146">
    <property type="entry name" value="Hydrolase_4"/>
    <property type="match status" value="1"/>
</dbReference>
<gene>
    <name evidence="3" type="ORF">A2903_00660</name>
</gene>
<proteinExistence type="predicted"/>
<dbReference type="Proteomes" id="UP000178184">
    <property type="component" value="Unassembled WGS sequence"/>
</dbReference>
<dbReference type="AlphaFoldDB" id="A0A1F6WQR4"/>
<feature type="domain" description="Serine aminopeptidase S33" evidence="2">
    <location>
        <begin position="11"/>
        <end position="209"/>
    </location>
</feature>
<dbReference type="PANTHER" id="PTHR16138:SF7">
    <property type="entry name" value="PALMITOYL-PROTEIN THIOESTERASE ABHD10, MITOCHONDRIAL"/>
    <property type="match status" value="1"/>
</dbReference>
<dbReference type="InterPro" id="IPR022742">
    <property type="entry name" value="Hydrolase_4"/>
</dbReference>
<evidence type="ECO:0000256" key="1">
    <source>
        <dbReference type="ARBA" id="ARBA00022801"/>
    </source>
</evidence>
<evidence type="ECO:0000313" key="4">
    <source>
        <dbReference type="Proteomes" id="UP000178184"/>
    </source>
</evidence>
<dbReference type="GO" id="GO:0006508">
    <property type="term" value="P:proteolysis"/>
    <property type="evidence" value="ECO:0007669"/>
    <property type="project" value="InterPro"/>
</dbReference>